<evidence type="ECO:0000313" key="3">
    <source>
        <dbReference type="EMBL" id="MDQ0255584.1"/>
    </source>
</evidence>
<accession>A0ABT9ZWJ0</accession>
<proteinExistence type="predicted"/>
<feature type="compositionally biased region" description="Basic and acidic residues" evidence="1">
    <location>
        <begin position="99"/>
        <end position="111"/>
    </location>
</feature>
<evidence type="ECO:0000313" key="4">
    <source>
        <dbReference type="Proteomes" id="UP001230005"/>
    </source>
</evidence>
<keyword evidence="4" id="KW-1185">Reference proteome</keyword>
<keyword evidence="2" id="KW-1133">Transmembrane helix</keyword>
<feature type="transmembrane region" description="Helical" evidence="2">
    <location>
        <begin position="7"/>
        <end position="26"/>
    </location>
</feature>
<evidence type="ECO:0000256" key="2">
    <source>
        <dbReference type="SAM" id="Phobius"/>
    </source>
</evidence>
<keyword evidence="2" id="KW-0472">Membrane</keyword>
<protein>
    <submittedName>
        <fullName evidence="3">Uncharacterized protein</fullName>
    </submittedName>
</protein>
<organism evidence="3 4">
    <name type="scientific">Evansella vedderi</name>
    <dbReference type="NCBI Taxonomy" id="38282"/>
    <lineage>
        <taxon>Bacteria</taxon>
        <taxon>Bacillati</taxon>
        <taxon>Bacillota</taxon>
        <taxon>Bacilli</taxon>
        <taxon>Bacillales</taxon>
        <taxon>Bacillaceae</taxon>
        <taxon>Evansella</taxon>
    </lineage>
</organism>
<keyword evidence="2" id="KW-0812">Transmembrane</keyword>
<gene>
    <name evidence="3" type="ORF">J2S74_002966</name>
</gene>
<name>A0ABT9ZWJ0_9BACI</name>
<comment type="caution">
    <text evidence="3">The sequence shown here is derived from an EMBL/GenBank/DDBJ whole genome shotgun (WGS) entry which is preliminary data.</text>
</comment>
<reference evidence="3 4" key="1">
    <citation type="submission" date="2023-07" db="EMBL/GenBank/DDBJ databases">
        <title>Genomic Encyclopedia of Type Strains, Phase IV (KMG-IV): sequencing the most valuable type-strain genomes for metagenomic binning, comparative biology and taxonomic classification.</title>
        <authorList>
            <person name="Goeker M."/>
        </authorList>
    </citation>
    <scope>NUCLEOTIDE SEQUENCE [LARGE SCALE GENOMIC DNA]</scope>
    <source>
        <strain evidence="3 4">DSM 9768</strain>
    </source>
</reference>
<dbReference type="RefSeq" id="WP_307326571.1">
    <property type="nucleotide sequence ID" value="NZ_JAUSUG010000011.1"/>
</dbReference>
<dbReference type="EMBL" id="JAUSUG010000011">
    <property type="protein sequence ID" value="MDQ0255584.1"/>
    <property type="molecule type" value="Genomic_DNA"/>
</dbReference>
<dbReference type="Proteomes" id="UP001230005">
    <property type="component" value="Unassembled WGS sequence"/>
</dbReference>
<feature type="region of interest" description="Disordered" evidence="1">
    <location>
        <begin position="93"/>
        <end position="114"/>
    </location>
</feature>
<evidence type="ECO:0000256" key="1">
    <source>
        <dbReference type="SAM" id="MobiDB-lite"/>
    </source>
</evidence>
<sequence length="300" mass="33599">MSLSIGTILPILIIGFLTLPIIIGYFSGLAADTRHTVDPVAWRHLEEDPFAPPKEKPIFNSENESLEEQALDFDFELEDEEEQEQVSAVGFDIEEDDSSQEKVYETSEPSKDMNSSINELLNAINGEETPDSELDLDFVDLEEEVKGEDSEAALEELVQEVNGIETNTDVDSEKESDDVVFDSYIPPSPIPQYEYQAIKDHFGEKVADTITLTPSSTEGAGESDVMIGRLTVNTVGYVLSYKESFIPLKGDIPKELKEQPVMLHGQFIDQEHFYVLQWADPTKFQNAQSFYETEGLALAQ</sequence>